<evidence type="ECO:0000313" key="1">
    <source>
        <dbReference type="EMBL" id="JAE30090.1"/>
    </source>
</evidence>
<proteinExistence type="predicted"/>
<name>A0A0A9GYN8_ARUDO</name>
<dbReference type="AlphaFoldDB" id="A0A0A9GYN8"/>
<accession>A0A0A9GYN8</accession>
<reference evidence="1" key="2">
    <citation type="journal article" date="2015" name="Data Brief">
        <title>Shoot transcriptome of the giant reed, Arundo donax.</title>
        <authorList>
            <person name="Barrero R.A."/>
            <person name="Guerrero F.D."/>
            <person name="Moolhuijzen P."/>
            <person name="Goolsby J.A."/>
            <person name="Tidwell J."/>
            <person name="Bellgard S.E."/>
            <person name="Bellgard M.I."/>
        </authorList>
    </citation>
    <scope>NUCLEOTIDE SEQUENCE</scope>
    <source>
        <tissue evidence="1">Shoot tissue taken approximately 20 cm above the soil surface</tissue>
    </source>
</reference>
<protein>
    <submittedName>
        <fullName evidence="1">Uncharacterized protein</fullName>
    </submittedName>
</protein>
<organism evidence="1">
    <name type="scientific">Arundo donax</name>
    <name type="common">Giant reed</name>
    <name type="synonym">Donax arundinaceus</name>
    <dbReference type="NCBI Taxonomy" id="35708"/>
    <lineage>
        <taxon>Eukaryota</taxon>
        <taxon>Viridiplantae</taxon>
        <taxon>Streptophyta</taxon>
        <taxon>Embryophyta</taxon>
        <taxon>Tracheophyta</taxon>
        <taxon>Spermatophyta</taxon>
        <taxon>Magnoliopsida</taxon>
        <taxon>Liliopsida</taxon>
        <taxon>Poales</taxon>
        <taxon>Poaceae</taxon>
        <taxon>PACMAD clade</taxon>
        <taxon>Arundinoideae</taxon>
        <taxon>Arundineae</taxon>
        <taxon>Arundo</taxon>
    </lineage>
</organism>
<dbReference type="EMBL" id="GBRH01167806">
    <property type="protein sequence ID" value="JAE30090.1"/>
    <property type="molecule type" value="Transcribed_RNA"/>
</dbReference>
<sequence length="21" mass="2289">MMMYGWAARLGLVCGSSIRVS</sequence>
<reference evidence="1" key="1">
    <citation type="submission" date="2014-09" db="EMBL/GenBank/DDBJ databases">
        <authorList>
            <person name="Magalhaes I.L.F."/>
            <person name="Oliveira U."/>
            <person name="Santos F.R."/>
            <person name="Vidigal T.H.D.A."/>
            <person name="Brescovit A.D."/>
            <person name="Santos A.J."/>
        </authorList>
    </citation>
    <scope>NUCLEOTIDE SEQUENCE</scope>
    <source>
        <tissue evidence="1">Shoot tissue taken approximately 20 cm above the soil surface</tissue>
    </source>
</reference>